<dbReference type="EMBL" id="CAJNOR010008882">
    <property type="protein sequence ID" value="CAF1638732.1"/>
    <property type="molecule type" value="Genomic_DNA"/>
</dbReference>
<keyword evidence="2" id="KW-0812">Transmembrane</keyword>
<feature type="compositionally biased region" description="Polar residues" evidence="1">
    <location>
        <begin position="122"/>
        <end position="133"/>
    </location>
</feature>
<evidence type="ECO:0000256" key="2">
    <source>
        <dbReference type="SAM" id="Phobius"/>
    </source>
</evidence>
<organism evidence="3 4">
    <name type="scientific">Adineta ricciae</name>
    <name type="common">Rotifer</name>
    <dbReference type="NCBI Taxonomy" id="249248"/>
    <lineage>
        <taxon>Eukaryota</taxon>
        <taxon>Metazoa</taxon>
        <taxon>Spiralia</taxon>
        <taxon>Gnathifera</taxon>
        <taxon>Rotifera</taxon>
        <taxon>Eurotatoria</taxon>
        <taxon>Bdelloidea</taxon>
        <taxon>Adinetida</taxon>
        <taxon>Adinetidae</taxon>
        <taxon>Adineta</taxon>
    </lineage>
</organism>
<accession>A0A816DXR0</accession>
<dbReference type="Proteomes" id="UP000663828">
    <property type="component" value="Unassembled WGS sequence"/>
</dbReference>
<dbReference type="AlphaFoldDB" id="A0A816DXR0"/>
<evidence type="ECO:0000313" key="4">
    <source>
        <dbReference type="Proteomes" id="UP000663828"/>
    </source>
</evidence>
<name>A0A816DXR0_ADIRI</name>
<sequence length="230" mass="26106">MKHISSSSRSFRTNPCQFYRKNAHDCWVGHKYIPCNQLEQHLIEMAEPCSNIMSPVIMATTTTAPQMTTQLSATNPFDFNSPAIILTFILIITLLVTLIVLSITVIVIYFLGHYRNTDRSAHYTSKSTQTRRLPQQEEKDTDYLSPVIRHAPDGVPGFDHPAFDRNQHPPQQQALDEPLIPLVSTTTPQRIRHIITNAYETCHNDFHVGYLCEPVNSRQTSTSRITGTTL</sequence>
<reference evidence="3" key="1">
    <citation type="submission" date="2021-02" db="EMBL/GenBank/DDBJ databases">
        <authorList>
            <person name="Nowell W R."/>
        </authorList>
    </citation>
    <scope>NUCLEOTIDE SEQUENCE</scope>
</reference>
<keyword evidence="2" id="KW-0472">Membrane</keyword>
<gene>
    <name evidence="3" type="ORF">XAT740_LOCUS52929</name>
</gene>
<evidence type="ECO:0000256" key="1">
    <source>
        <dbReference type="SAM" id="MobiDB-lite"/>
    </source>
</evidence>
<feature type="transmembrane region" description="Helical" evidence="2">
    <location>
        <begin position="83"/>
        <end position="111"/>
    </location>
</feature>
<proteinExistence type="predicted"/>
<protein>
    <submittedName>
        <fullName evidence="3">Uncharacterized protein</fullName>
    </submittedName>
</protein>
<comment type="caution">
    <text evidence="3">The sequence shown here is derived from an EMBL/GenBank/DDBJ whole genome shotgun (WGS) entry which is preliminary data.</text>
</comment>
<keyword evidence="2" id="KW-1133">Transmembrane helix</keyword>
<keyword evidence="4" id="KW-1185">Reference proteome</keyword>
<feature type="region of interest" description="Disordered" evidence="1">
    <location>
        <begin position="122"/>
        <end position="142"/>
    </location>
</feature>
<evidence type="ECO:0000313" key="3">
    <source>
        <dbReference type="EMBL" id="CAF1638732.1"/>
    </source>
</evidence>